<feature type="transmembrane region" description="Helical" evidence="1">
    <location>
        <begin position="114"/>
        <end position="135"/>
    </location>
</feature>
<feature type="transmembrane region" description="Helical" evidence="1">
    <location>
        <begin position="177"/>
        <end position="201"/>
    </location>
</feature>
<dbReference type="OrthoDB" id="5191931at2"/>
<feature type="transmembrane region" description="Helical" evidence="1">
    <location>
        <begin position="51"/>
        <end position="76"/>
    </location>
</feature>
<keyword evidence="1" id="KW-0472">Membrane</keyword>
<evidence type="ECO:0000256" key="1">
    <source>
        <dbReference type="SAM" id="Phobius"/>
    </source>
</evidence>
<dbReference type="RefSeq" id="WP_133378997.1">
    <property type="nucleotide sequence ID" value="NZ_FMUH01000001.1"/>
</dbReference>
<protein>
    <recommendedName>
        <fullName evidence="4">DUF998 domain-containing protein</fullName>
    </recommendedName>
</protein>
<name>A0A1G4XFG8_9ACTN</name>
<dbReference type="Proteomes" id="UP000198981">
    <property type="component" value="Unassembled WGS sequence"/>
</dbReference>
<feature type="transmembrane region" description="Helical" evidence="1">
    <location>
        <begin position="147"/>
        <end position="171"/>
    </location>
</feature>
<organism evidence="2 3">
    <name type="scientific">Klenkia marina</name>
    <dbReference type="NCBI Taxonomy" id="1960309"/>
    <lineage>
        <taxon>Bacteria</taxon>
        <taxon>Bacillati</taxon>
        <taxon>Actinomycetota</taxon>
        <taxon>Actinomycetes</taxon>
        <taxon>Geodermatophilales</taxon>
        <taxon>Geodermatophilaceae</taxon>
        <taxon>Klenkia</taxon>
    </lineage>
</organism>
<feature type="transmembrane region" description="Helical" evidence="1">
    <location>
        <begin position="83"/>
        <end position="102"/>
    </location>
</feature>
<sequence>MTSGRVRDDTWLWALLGLAVGLFGVGFVVRWRCTAGACPLAGHLWLLDLDAVGGLPRLFTTSLFIASTVVAVLAVTRTAGRRALWWTAIALAGVGLVGAKLLSAHSVLERTDGAGPTLVGGVVASVLGLPVLAALGRAWRVPGSRDVVLALAVYALAALGLDRVTAVVVALDPHPFAMAAATTVEELGEALAALALLAVLVRRLPERPARHRSER</sequence>
<evidence type="ECO:0000313" key="2">
    <source>
        <dbReference type="EMBL" id="SCX39992.1"/>
    </source>
</evidence>
<feature type="transmembrane region" description="Helical" evidence="1">
    <location>
        <begin position="12"/>
        <end position="31"/>
    </location>
</feature>
<evidence type="ECO:0000313" key="3">
    <source>
        <dbReference type="Proteomes" id="UP000198981"/>
    </source>
</evidence>
<keyword evidence="1" id="KW-0812">Transmembrane</keyword>
<dbReference type="EMBL" id="FMUH01000001">
    <property type="protein sequence ID" value="SCX39992.1"/>
    <property type="molecule type" value="Genomic_DNA"/>
</dbReference>
<gene>
    <name evidence="2" type="ORF">SAMN03159343_0852</name>
</gene>
<reference evidence="3" key="1">
    <citation type="submission" date="2016-10" db="EMBL/GenBank/DDBJ databases">
        <authorList>
            <person name="Varghese N."/>
            <person name="Submissions S."/>
        </authorList>
    </citation>
    <scope>NUCLEOTIDE SEQUENCE [LARGE SCALE GENOMIC DNA]</scope>
    <source>
        <strain evidence="3">DSM 45722</strain>
    </source>
</reference>
<keyword evidence="3" id="KW-1185">Reference proteome</keyword>
<keyword evidence="1" id="KW-1133">Transmembrane helix</keyword>
<dbReference type="STRING" id="1960309.SAMN03159343_0852"/>
<evidence type="ECO:0008006" key="4">
    <source>
        <dbReference type="Google" id="ProtNLM"/>
    </source>
</evidence>
<accession>A0A1G4XFG8</accession>
<dbReference type="AlphaFoldDB" id="A0A1G4XFG8"/>
<proteinExistence type="predicted"/>